<evidence type="ECO:0000313" key="3">
    <source>
        <dbReference type="Proteomes" id="UP000233534"/>
    </source>
</evidence>
<organism evidence="1 3">
    <name type="scientific">Acetivibrio saccincola</name>
    <dbReference type="NCBI Taxonomy" id="1677857"/>
    <lineage>
        <taxon>Bacteria</taxon>
        <taxon>Bacillati</taxon>
        <taxon>Bacillota</taxon>
        <taxon>Clostridia</taxon>
        <taxon>Eubacteriales</taxon>
        <taxon>Oscillospiraceae</taxon>
        <taxon>Acetivibrio</taxon>
    </lineage>
</organism>
<evidence type="ECO:0000313" key="4">
    <source>
        <dbReference type="Proteomes" id="UP000239720"/>
    </source>
</evidence>
<reference evidence="1 3" key="1">
    <citation type="submission" date="2017-12" db="EMBL/GenBank/DDBJ databases">
        <title>Complete genome sequence of Herbivorax saccincola GGR1, a novel Cellulosome-producing hydrolytic bacterium in a thermophilic biogas plant, established by Illumina and Nanopore MinION sequencing.</title>
        <authorList>
            <person name="Pechtl A."/>
            <person name="Ruckert C."/>
            <person name="Koeck D.E."/>
            <person name="Maus I."/>
            <person name="Winkler A."/>
            <person name="Kalinowski J."/>
            <person name="Puhler A."/>
            <person name="Schwarz W.W."/>
            <person name="Zverlov V.V."/>
            <person name="Schluter A."/>
            <person name="Liebl W."/>
        </authorList>
    </citation>
    <scope>NUCLEOTIDE SEQUENCE [LARGE SCALE GENOMIC DNA]</scope>
    <source>
        <strain evidence="1">GGR1</strain>
        <strain evidence="3">SR1</strain>
    </source>
</reference>
<dbReference type="OrthoDB" id="6636047at2"/>
<dbReference type="Proteomes" id="UP000239720">
    <property type="component" value="Unassembled WGS sequence"/>
</dbReference>
<dbReference type="RefSeq" id="WP_101301088.1">
    <property type="nucleotide sequence ID" value="NZ_DAONOL010000024.1"/>
</dbReference>
<protein>
    <submittedName>
        <fullName evidence="1">Uncharacterized protein</fullName>
    </submittedName>
</protein>
<dbReference type="InterPro" id="IPR008964">
    <property type="entry name" value="Invasin/intimin_cell_adhesion"/>
</dbReference>
<dbReference type="KEGG" id="hsc:HVS_08345"/>
<evidence type="ECO:0000313" key="1">
    <source>
        <dbReference type="EMBL" id="AUG57577.1"/>
    </source>
</evidence>
<reference evidence="2 4" key="2">
    <citation type="journal article" date="2018" name="Syst. Appl. Microbiol.">
        <title>Characterization and high-quality draft genome sequence of Herbivorax saccincola A7, an anaerobic, alkaliphilic, thermophilic, cellulolytic, and xylanolytic bacterium.</title>
        <authorList>
            <person name="Aikawa S."/>
            <person name="Baramee S."/>
            <person name="Sermsathanaswadi J."/>
            <person name="Thianheng P."/>
            <person name="Tachaapaikoon C."/>
            <person name="Shikata A."/>
            <person name="Waeonukul R."/>
            <person name="Pason P."/>
            <person name="Ratanakhanokchai K."/>
            <person name="Kosugi A."/>
        </authorList>
    </citation>
    <scope>NUCLEOTIDE SEQUENCE [LARGE SCALE GENOMIC DNA]</scope>
    <source>
        <strain evidence="2 4">A7</strain>
    </source>
</reference>
<dbReference type="Gene3D" id="2.60.40.1080">
    <property type="match status" value="1"/>
</dbReference>
<accession>A0A2K9E1B6</accession>
<proteinExistence type="predicted"/>
<dbReference type="Proteomes" id="UP000233534">
    <property type="component" value="Chromosome"/>
</dbReference>
<dbReference type="EMBL" id="CP025197">
    <property type="protein sequence ID" value="AUG57577.1"/>
    <property type="molecule type" value="Genomic_DNA"/>
</dbReference>
<dbReference type="AlphaFoldDB" id="A0A2K9E1B6"/>
<keyword evidence="3" id="KW-1185">Reference proteome</keyword>
<evidence type="ECO:0000313" key="2">
    <source>
        <dbReference type="EMBL" id="PQQ67488.1"/>
    </source>
</evidence>
<sequence length="69" mass="7710">MPAVPLEIIPVEVYKDSIYWSTSDENVVKVKDGVITAQKEGVAIIAAQPMFDPLFRTSLFCVVRVIKNE</sequence>
<dbReference type="EMBL" id="NEMB01000003">
    <property type="protein sequence ID" value="PQQ67488.1"/>
    <property type="molecule type" value="Genomic_DNA"/>
</dbReference>
<gene>
    <name evidence="2" type="ORF">B9R14_12510</name>
    <name evidence="1" type="ORF">HVS_08345</name>
</gene>
<name>A0A2K9E1B6_9FIRM</name>
<dbReference type="SUPFAM" id="SSF49373">
    <property type="entry name" value="Invasin/intimin cell-adhesion fragments"/>
    <property type="match status" value="1"/>
</dbReference>